<feature type="region of interest" description="Disordered" evidence="4">
    <location>
        <begin position="1"/>
        <end position="45"/>
    </location>
</feature>
<dbReference type="Pfam" id="PF15458">
    <property type="entry name" value="NTR2"/>
    <property type="match status" value="1"/>
</dbReference>
<gene>
    <name evidence="5" type="ORF">RclHR1_06670016</name>
</gene>
<evidence type="ECO:0008006" key="7">
    <source>
        <dbReference type="Google" id="ProtNLM"/>
    </source>
</evidence>
<dbReference type="AlphaFoldDB" id="A0A2Z6RT60"/>
<keyword evidence="6" id="KW-1185">Reference proteome</keyword>
<evidence type="ECO:0000256" key="1">
    <source>
        <dbReference type="ARBA" id="ARBA00004123"/>
    </source>
</evidence>
<dbReference type="InterPro" id="IPR028211">
    <property type="entry name" value="Ntr2"/>
</dbReference>
<feature type="coiled-coil region" evidence="3">
    <location>
        <begin position="181"/>
        <end position="208"/>
    </location>
</feature>
<sequence>MIKRKTRNIRTKLNSDEETSVDTSSFASVVKSETEKNQKKKPKKGKAILSFGIDEEEQGETFQITKTAASRRLAKSKSKKLHIEHESISQDSDQITPSYTEEMLSELRADTPATPASFQLRDNLGENFPSTLGAENNFGIPSASAISAAKKEREMRRKKGLSDASDYIPLSEDTDVITTSGKKMESRLIREEDELGEADEELERYMDEKLVIGKKAKKEQERLKKADIEEMIMDVDFEDEDDEMLQWELEAMKAGGHIPKKYSQKAPVLMKQTRIPIVVPVPTLSEVQSHLESQLTDLQELYNNHQAELTQIQGILDSIASSNAQMDIEMQNTKKRYTYFQELKTFVENLVEFLDDKFPILEKLEKDYQEVLIEKSRLIMQRIMEDDSDDIVLFSTNEIVDVDKTVQEQEIDEFGRVKKTHLEEEGFSTDEELSKGDEKEIAKKIDEISYHHTNLFEDVTEEFKSIALVKSKFMSWKIEFNDDYTKAYGGLSLSGVFEFYIRYEIMFWNTLKIDRMEWYRVISEYSIPESNTGQISTDDDFTILSKVLEKIILPRIACLVKTLNPYSSKQTMSFIEILSNILNHVDRKSQKFQNVVISLESIPENIFIPILLSDSNKIGNQIGSIAQDRYFWRKYKLLRNLIMWKGFVSIDVLRSLSIDYLLNQYLLRILNNSNNTSKKEKYQKILNIIPSDWLSPSLLEEIARKAAGF</sequence>
<keyword evidence="2" id="KW-0539">Nucleus</keyword>
<proteinExistence type="predicted"/>
<dbReference type="GO" id="GO:0071008">
    <property type="term" value="C:U2-type post-mRNA release spliceosomal complex"/>
    <property type="evidence" value="ECO:0007669"/>
    <property type="project" value="InterPro"/>
</dbReference>
<keyword evidence="3" id="KW-0175">Coiled coil</keyword>
<dbReference type="GO" id="GO:0003677">
    <property type="term" value="F:DNA binding"/>
    <property type="evidence" value="ECO:0007669"/>
    <property type="project" value="InterPro"/>
</dbReference>
<feature type="compositionally biased region" description="Basic residues" evidence="4">
    <location>
        <begin position="1"/>
        <end position="10"/>
    </location>
</feature>
<dbReference type="Proteomes" id="UP000247702">
    <property type="component" value="Unassembled WGS sequence"/>
</dbReference>
<reference evidence="5 6" key="1">
    <citation type="submission" date="2017-11" db="EMBL/GenBank/DDBJ databases">
        <title>The genome of Rhizophagus clarus HR1 reveals common genetic basis of auxotrophy among arbuscular mycorrhizal fungi.</title>
        <authorList>
            <person name="Kobayashi Y."/>
        </authorList>
    </citation>
    <scope>NUCLEOTIDE SEQUENCE [LARGE SCALE GENOMIC DNA]</scope>
    <source>
        <strain evidence="5 6">HR1</strain>
    </source>
</reference>
<organism evidence="5 6">
    <name type="scientific">Rhizophagus clarus</name>
    <dbReference type="NCBI Taxonomy" id="94130"/>
    <lineage>
        <taxon>Eukaryota</taxon>
        <taxon>Fungi</taxon>
        <taxon>Fungi incertae sedis</taxon>
        <taxon>Mucoromycota</taxon>
        <taxon>Glomeromycotina</taxon>
        <taxon>Glomeromycetes</taxon>
        <taxon>Glomerales</taxon>
        <taxon>Glomeraceae</taxon>
        <taxon>Rhizophagus</taxon>
    </lineage>
</organism>
<accession>A0A2Z6RT60</accession>
<evidence type="ECO:0000256" key="2">
    <source>
        <dbReference type="ARBA" id="ARBA00023242"/>
    </source>
</evidence>
<dbReference type="PANTHER" id="PTHR12214:SF0">
    <property type="entry name" value="LD29489P"/>
    <property type="match status" value="1"/>
</dbReference>
<name>A0A2Z6RT60_9GLOM</name>
<evidence type="ECO:0000256" key="4">
    <source>
        <dbReference type="SAM" id="MobiDB-lite"/>
    </source>
</evidence>
<protein>
    <recommendedName>
        <fullName evidence="7">GCF C-terminal domain-containing protein</fullName>
    </recommendedName>
</protein>
<dbReference type="PANTHER" id="PTHR12214">
    <property type="entry name" value="GC-RICH SEQUENCE DNA-BINDING FACTOR"/>
    <property type="match status" value="1"/>
</dbReference>
<evidence type="ECO:0000313" key="5">
    <source>
        <dbReference type="EMBL" id="GBC06176.1"/>
    </source>
</evidence>
<comment type="caution">
    <text evidence="5">The sequence shown here is derived from an EMBL/GenBank/DDBJ whole genome shotgun (WGS) entry which is preliminary data.</text>
</comment>
<dbReference type="GO" id="GO:0000390">
    <property type="term" value="P:spliceosomal complex disassembly"/>
    <property type="evidence" value="ECO:0007669"/>
    <property type="project" value="InterPro"/>
</dbReference>
<evidence type="ECO:0000313" key="6">
    <source>
        <dbReference type="Proteomes" id="UP000247702"/>
    </source>
</evidence>
<dbReference type="InterPro" id="IPR012890">
    <property type="entry name" value="GCFC2-like"/>
</dbReference>
<evidence type="ECO:0000256" key="3">
    <source>
        <dbReference type="SAM" id="Coils"/>
    </source>
</evidence>
<dbReference type="STRING" id="94130.A0A2Z6RT60"/>
<comment type="subcellular location">
    <subcellularLocation>
        <location evidence="1">Nucleus</location>
    </subcellularLocation>
</comment>
<dbReference type="EMBL" id="BEXD01004056">
    <property type="protein sequence ID" value="GBC06176.1"/>
    <property type="molecule type" value="Genomic_DNA"/>
</dbReference>